<evidence type="ECO:0000256" key="5">
    <source>
        <dbReference type="PROSITE-ProRule" id="PRU00277"/>
    </source>
</evidence>
<dbReference type="HOGENOM" id="CLU_013615_12_1_1"/>
<reference evidence="8" key="1">
    <citation type="journal article" date="2013" name="Nature">
        <title>Pan genome of the phytoplankton Emiliania underpins its global distribution.</title>
        <authorList>
            <person name="Read B.A."/>
            <person name="Kegel J."/>
            <person name="Klute M.J."/>
            <person name="Kuo A."/>
            <person name="Lefebvre S.C."/>
            <person name="Maumus F."/>
            <person name="Mayer C."/>
            <person name="Miller J."/>
            <person name="Monier A."/>
            <person name="Salamov A."/>
            <person name="Young J."/>
            <person name="Aguilar M."/>
            <person name="Claverie J.M."/>
            <person name="Frickenhaus S."/>
            <person name="Gonzalez K."/>
            <person name="Herman E.K."/>
            <person name="Lin Y.C."/>
            <person name="Napier J."/>
            <person name="Ogata H."/>
            <person name="Sarno A.F."/>
            <person name="Shmutz J."/>
            <person name="Schroeder D."/>
            <person name="de Vargas C."/>
            <person name="Verret F."/>
            <person name="von Dassow P."/>
            <person name="Valentin K."/>
            <person name="Van de Peer Y."/>
            <person name="Wheeler G."/>
            <person name="Dacks J.B."/>
            <person name="Delwiche C.F."/>
            <person name="Dyhrman S.T."/>
            <person name="Glockner G."/>
            <person name="John U."/>
            <person name="Richards T."/>
            <person name="Worden A.Z."/>
            <person name="Zhang X."/>
            <person name="Grigoriev I.V."/>
            <person name="Allen A.E."/>
            <person name="Bidle K."/>
            <person name="Borodovsky M."/>
            <person name="Bowler C."/>
            <person name="Brownlee C."/>
            <person name="Cock J.M."/>
            <person name="Elias M."/>
            <person name="Gladyshev V.N."/>
            <person name="Groth M."/>
            <person name="Guda C."/>
            <person name="Hadaegh A."/>
            <person name="Iglesias-Rodriguez M.D."/>
            <person name="Jenkins J."/>
            <person name="Jones B.M."/>
            <person name="Lawson T."/>
            <person name="Leese F."/>
            <person name="Lindquist E."/>
            <person name="Lobanov A."/>
            <person name="Lomsadze A."/>
            <person name="Malik S.B."/>
            <person name="Marsh M.E."/>
            <person name="Mackinder L."/>
            <person name="Mock T."/>
            <person name="Mueller-Roeber B."/>
            <person name="Pagarete A."/>
            <person name="Parker M."/>
            <person name="Probert I."/>
            <person name="Quesneville H."/>
            <person name="Raines C."/>
            <person name="Rensing S.A."/>
            <person name="Riano-Pachon D.M."/>
            <person name="Richier S."/>
            <person name="Rokitta S."/>
            <person name="Shiraiwa Y."/>
            <person name="Soanes D.M."/>
            <person name="van der Giezen M."/>
            <person name="Wahlund T.M."/>
            <person name="Williams B."/>
            <person name="Wilson W."/>
            <person name="Wolfe G."/>
            <person name="Wurch L.L."/>
        </authorList>
    </citation>
    <scope>NUCLEOTIDE SEQUENCE</scope>
</reference>
<dbReference type="PROSITE" id="PS50059">
    <property type="entry name" value="FKBP_PPIASE"/>
    <property type="match status" value="1"/>
</dbReference>
<evidence type="ECO:0000256" key="1">
    <source>
        <dbReference type="ARBA" id="ARBA00000971"/>
    </source>
</evidence>
<dbReference type="Gene3D" id="3.10.50.40">
    <property type="match status" value="1"/>
</dbReference>
<dbReference type="STRING" id="2903.R1BUK7"/>
<protein>
    <recommendedName>
        <fullName evidence="2 5">peptidylprolyl isomerase</fullName>
        <ecNumber evidence="2 5">5.2.1.8</ecNumber>
    </recommendedName>
</protein>
<evidence type="ECO:0000256" key="4">
    <source>
        <dbReference type="ARBA" id="ARBA00023235"/>
    </source>
</evidence>
<keyword evidence="3 5" id="KW-0697">Rotamase</keyword>
<evidence type="ECO:0000259" key="6">
    <source>
        <dbReference type="PROSITE" id="PS50059"/>
    </source>
</evidence>
<dbReference type="KEGG" id="ehx:EMIHUDRAFT_48468"/>
<dbReference type="PANTHER" id="PTHR43811:SF19">
    <property type="entry name" value="39 KDA FK506-BINDING NUCLEAR PROTEIN"/>
    <property type="match status" value="1"/>
</dbReference>
<evidence type="ECO:0000256" key="2">
    <source>
        <dbReference type="ARBA" id="ARBA00013194"/>
    </source>
</evidence>
<proteinExistence type="predicted"/>
<feature type="domain" description="PPIase FKBP-type" evidence="6">
    <location>
        <begin position="18"/>
        <end position="112"/>
    </location>
</feature>
<dbReference type="InterPro" id="IPR001179">
    <property type="entry name" value="PPIase_FKBP_dom"/>
</dbReference>
<dbReference type="Proteomes" id="UP000013827">
    <property type="component" value="Unassembled WGS sequence"/>
</dbReference>
<dbReference type="Pfam" id="PF00254">
    <property type="entry name" value="FKBP_C"/>
    <property type="match status" value="1"/>
</dbReference>
<reference evidence="7" key="2">
    <citation type="submission" date="2024-10" db="UniProtKB">
        <authorList>
            <consortium name="EnsemblProtists"/>
        </authorList>
    </citation>
    <scope>IDENTIFICATION</scope>
</reference>
<dbReference type="AlphaFoldDB" id="A0A0D3IRG8"/>
<comment type="catalytic activity">
    <reaction evidence="1 5">
        <text>[protein]-peptidylproline (omega=180) = [protein]-peptidylproline (omega=0)</text>
        <dbReference type="Rhea" id="RHEA:16237"/>
        <dbReference type="Rhea" id="RHEA-COMP:10747"/>
        <dbReference type="Rhea" id="RHEA-COMP:10748"/>
        <dbReference type="ChEBI" id="CHEBI:83833"/>
        <dbReference type="ChEBI" id="CHEBI:83834"/>
        <dbReference type="EC" id="5.2.1.8"/>
    </reaction>
</comment>
<name>A0A0D3IRG8_EMIH1</name>
<dbReference type="PaxDb" id="2903-EOD13853"/>
<evidence type="ECO:0000256" key="3">
    <source>
        <dbReference type="ARBA" id="ARBA00023110"/>
    </source>
</evidence>
<organism evidence="7 8">
    <name type="scientific">Emiliania huxleyi (strain CCMP1516)</name>
    <dbReference type="NCBI Taxonomy" id="280463"/>
    <lineage>
        <taxon>Eukaryota</taxon>
        <taxon>Haptista</taxon>
        <taxon>Haptophyta</taxon>
        <taxon>Prymnesiophyceae</taxon>
        <taxon>Isochrysidales</taxon>
        <taxon>Noelaerhabdaceae</taxon>
        <taxon>Emiliania</taxon>
    </lineage>
</organism>
<keyword evidence="8" id="KW-1185">Reference proteome</keyword>
<evidence type="ECO:0000313" key="8">
    <source>
        <dbReference type="Proteomes" id="UP000013827"/>
    </source>
</evidence>
<dbReference type="eggNOG" id="KOG0552">
    <property type="taxonomic scope" value="Eukaryota"/>
</dbReference>
<sequence length="124" mass="12981">GLTYNVIKSGKGGQPATGDLIAIRFKGTIKSSGQVFDDIMESAEAYYFRVGSGSVLPGVEEAVKLMHTGDVWDLTIPGKLAFGDKGRSASPGKPRIPSNAEIGFLLELVAVPGKDDELLEVTGG</sequence>
<dbReference type="PANTHER" id="PTHR43811">
    <property type="entry name" value="FKBP-TYPE PEPTIDYL-PROLYL CIS-TRANS ISOMERASE FKPA"/>
    <property type="match status" value="1"/>
</dbReference>
<dbReference type="SUPFAM" id="SSF54534">
    <property type="entry name" value="FKBP-like"/>
    <property type="match status" value="1"/>
</dbReference>
<dbReference type="GO" id="GO:0003755">
    <property type="term" value="F:peptidyl-prolyl cis-trans isomerase activity"/>
    <property type="evidence" value="ECO:0007669"/>
    <property type="project" value="UniProtKB-KW"/>
</dbReference>
<keyword evidence="4 5" id="KW-0413">Isomerase</keyword>
<dbReference type="RefSeq" id="XP_005766282.1">
    <property type="nucleotide sequence ID" value="XM_005766225.1"/>
</dbReference>
<dbReference type="GeneID" id="17260000"/>
<dbReference type="EnsemblProtists" id="EOD13853">
    <property type="protein sequence ID" value="EOD13853"/>
    <property type="gene ID" value="EMIHUDRAFT_48468"/>
</dbReference>
<dbReference type="OMA" id="SAWADET"/>
<dbReference type="EC" id="5.2.1.8" evidence="2 5"/>
<dbReference type="InterPro" id="IPR046357">
    <property type="entry name" value="PPIase_dom_sf"/>
</dbReference>
<accession>A0A0D3IRG8</accession>
<evidence type="ECO:0000313" key="7">
    <source>
        <dbReference type="EnsemblProtists" id="EOD13853"/>
    </source>
</evidence>